<reference evidence="3" key="1">
    <citation type="journal article" date="2014" name="Int. J. Syst. Evol. Microbiol.">
        <title>Complete genome sequence of Corynebacterium casei LMG S-19264T (=DSM 44701T), isolated from a smear-ripened cheese.</title>
        <authorList>
            <consortium name="US DOE Joint Genome Institute (JGI-PGF)"/>
            <person name="Walter F."/>
            <person name="Albersmeier A."/>
            <person name="Kalinowski J."/>
            <person name="Ruckert C."/>
        </authorList>
    </citation>
    <scope>NUCLEOTIDE SEQUENCE</scope>
    <source>
        <strain evidence="3">JCM 30804</strain>
    </source>
</reference>
<sequence length="454" mass="50854">MDSVEQERPWKLASIWLMFLAPFFFISYNFANGLAANRQVAHIVFEWESHIPFVAWTILPYWSIDLLYGISLFICATKLELHNLGKRLFTAQVIAVTCFILFPLGFSFTKPETQGLFGGLFAALAEFDQPYNQAPSLHIALLIILWVHFPRHLNSVLIAPFHLLCILIAISVLTTFQHHFIDVPTGALLGWLCIWLWPDSGVSAVKARISSELEDTTEEAQRHRLSLCYLLGSAVLAVLALSFQGWVLWLLWPSVSLLLVSMMYLKLGSSGFQKSEIGHMSSAAKWLLFPYLVCARINSRLWTRNVSHVSEIVDGVWIGRYPSAKDIEMNGYKTVIDMTAEFSAPRRLSNHVSWHSICNLDLLTPSSSALKEAATLIEQARARGPVLVVCALGYSRSALAIISWLLMSGHAQTTEEAVALLRTKRPSVVLKDSAQIRLTSLHDATMNQGTEYHG</sequence>
<keyword evidence="4" id="KW-1185">Reference proteome</keyword>
<dbReference type="Gene3D" id="3.90.190.10">
    <property type="entry name" value="Protein tyrosine phosphatase superfamily"/>
    <property type="match status" value="1"/>
</dbReference>
<feature type="transmembrane region" description="Helical" evidence="1">
    <location>
        <begin position="129"/>
        <end position="149"/>
    </location>
</feature>
<evidence type="ECO:0000313" key="4">
    <source>
        <dbReference type="Proteomes" id="UP000613743"/>
    </source>
</evidence>
<dbReference type="RefSeq" id="WP_188920823.1">
    <property type="nucleotide sequence ID" value="NZ_BMPZ01000005.1"/>
</dbReference>
<keyword evidence="1" id="KW-0812">Transmembrane</keyword>
<keyword evidence="1" id="KW-1133">Transmembrane helix</keyword>
<protein>
    <submittedName>
        <fullName evidence="3">Ser/threonine protein phosphatase</fullName>
    </submittedName>
</protein>
<keyword evidence="1" id="KW-0472">Membrane</keyword>
<dbReference type="PANTHER" id="PTHR47216">
    <property type="match status" value="1"/>
</dbReference>
<evidence type="ECO:0000256" key="1">
    <source>
        <dbReference type="SAM" id="Phobius"/>
    </source>
</evidence>
<proteinExistence type="predicted"/>
<dbReference type="CDD" id="cd03386">
    <property type="entry name" value="PAP2_Aur1_like"/>
    <property type="match status" value="1"/>
</dbReference>
<feature type="transmembrane region" description="Helical" evidence="1">
    <location>
        <begin position="226"/>
        <end position="243"/>
    </location>
</feature>
<feature type="transmembrane region" description="Helical" evidence="1">
    <location>
        <begin position="188"/>
        <end position="205"/>
    </location>
</feature>
<dbReference type="InterPro" id="IPR000340">
    <property type="entry name" value="Dual-sp_phosphatase_cat-dom"/>
</dbReference>
<feature type="transmembrane region" description="Helical" evidence="1">
    <location>
        <begin position="12"/>
        <end position="31"/>
    </location>
</feature>
<comment type="caution">
    <text evidence="3">The sequence shown here is derived from an EMBL/GenBank/DDBJ whole genome shotgun (WGS) entry which is preliminary data.</text>
</comment>
<name>A0A917JU42_9GAMM</name>
<gene>
    <name evidence="3" type="ORF">GCM10009332_21940</name>
</gene>
<feature type="transmembrane region" description="Helical" evidence="1">
    <location>
        <begin position="156"/>
        <end position="176"/>
    </location>
</feature>
<dbReference type="Pfam" id="PF00782">
    <property type="entry name" value="DSPc"/>
    <property type="match status" value="1"/>
</dbReference>
<organism evidence="3 4">
    <name type="scientific">Shewanella gelidii</name>
    <dbReference type="NCBI Taxonomy" id="1642821"/>
    <lineage>
        <taxon>Bacteria</taxon>
        <taxon>Pseudomonadati</taxon>
        <taxon>Pseudomonadota</taxon>
        <taxon>Gammaproteobacteria</taxon>
        <taxon>Alteromonadales</taxon>
        <taxon>Shewanellaceae</taxon>
        <taxon>Shewanella</taxon>
    </lineage>
</organism>
<dbReference type="SUPFAM" id="SSF52799">
    <property type="entry name" value="(Phosphotyrosine protein) phosphatases II"/>
    <property type="match status" value="1"/>
</dbReference>
<dbReference type="PANTHER" id="PTHR47216:SF4">
    <property type="entry name" value="OS01G0859400 PROTEIN"/>
    <property type="match status" value="1"/>
</dbReference>
<feature type="transmembrane region" description="Helical" evidence="1">
    <location>
        <begin position="88"/>
        <end position="109"/>
    </location>
</feature>
<dbReference type="EMBL" id="BMPZ01000005">
    <property type="protein sequence ID" value="GGI84316.1"/>
    <property type="molecule type" value="Genomic_DNA"/>
</dbReference>
<dbReference type="PROSITE" id="PS50056">
    <property type="entry name" value="TYR_PHOSPHATASE_2"/>
    <property type="match status" value="1"/>
</dbReference>
<dbReference type="Proteomes" id="UP000613743">
    <property type="component" value="Unassembled WGS sequence"/>
</dbReference>
<reference evidence="3" key="2">
    <citation type="submission" date="2020-09" db="EMBL/GenBank/DDBJ databases">
        <authorList>
            <person name="Sun Q."/>
            <person name="Ohkuma M."/>
        </authorList>
    </citation>
    <scope>NUCLEOTIDE SEQUENCE</scope>
    <source>
        <strain evidence="3">JCM 30804</strain>
    </source>
</reference>
<feature type="domain" description="Tyrosine specific protein phosphatases" evidence="2">
    <location>
        <begin position="367"/>
        <end position="436"/>
    </location>
</feature>
<dbReference type="InterPro" id="IPR000387">
    <property type="entry name" value="Tyr_Pase_dom"/>
</dbReference>
<dbReference type="InterPro" id="IPR020422">
    <property type="entry name" value="TYR_PHOSPHATASE_DUAL_dom"/>
</dbReference>
<evidence type="ECO:0000259" key="2">
    <source>
        <dbReference type="PROSITE" id="PS50056"/>
    </source>
</evidence>
<dbReference type="AlphaFoldDB" id="A0A917JU42"/>
<dbReference type="SMART" id="SM00195">
    <property type="entry name" value="DSPc"/>
    <property type="match status" value="1"/>
</dbReference>
<dbReference type="InterPro" id="IPR029021">
    <property type="entry name" value="Prot-tyrosine_phosphatase-like"/>
</dbReference>
<accession>A0A917JU42</accession>
<feature type="transmembrane region" description="Helical" evidence="1">
    <location>
        <begin position="51"/>
        <end position="76"/>
    </location>
</feature>
<evidence type="ECO:0000313" key="3">
    <source>
        <dbReference type="EMBL" id="GGI84316.1"/>
    </source>
</evidence>